<sequence>MTRDPSLSLFYLPRNDWLSLASFTFPPSPPFCHLTPGPVEISVAASRVLKVARGAAAETKMLNLWAGCRVC</sequence>
<dbReference type="EMBL" id="JAFDVH010000018">
    <property type="protein sequence ID" value="KAG7460691.1"/>
    <property type="molecule type" value="Genomic_DNA"/>
</dbReference>
<keyword evidence="2" id="KW-1185">Reference proteome</keyword>
<evidence type="ECO:0000313" key="2">
    <source>
        <dbReference type="Proteomes" id="UP001046870"/>
    </source>
</evidence>
<name>A0A9D3PJF4_MEGAT</name>
<proteinExistence type="predicted"/>
<comment type="caution">
    <text evidence="1">The sequence shown here is derived from an EMBL/GenBank/DDBJ whole genome shotgun (WGS) entry which is preliminary data.</text>
</comment>
<protein>
    <submittedName>
        <fullName evidence="1">Uncharacterized protein</fullName>
    </submittedName>
</protein>
<dbReference type="OrthoDB" id="8953974at2759"/>
<organism evidence="1 2">
    <name type="scientific">Megalops atlanticus</name>
    <name type="common">Tarpon</name>
    <name type="synonym">Clupea gigantea</name>
    <dbReference type="NCBI Taxonomy" id="7932"/>
    <lineage>
        <taxon>Eukaryota</taxon>
        <taxon>Metazoa</taxon>
        <taxon>Chordata</taxon>
        <taxon>Craniata</taxon>
        <taxon>Vertebrata</taxon>
        <taxon>Euteleostomi</taxon>
        <taxon>Actinopterygii</taxon>
        <taxon>Neopterygii</taxon>
        <taxon>Teleostei</taxon>
        <taxon>Elopiformes</taxon>
        <taxon>Megalopidae</taxon>
        <taxon>Megalops</taxon>
    </lineage>
</organism>
<gene>
    <name evidence="1" type="ORF">MATL_G00201480</name>
</gene>
<reference evidence="1" key="1">
    <citation type="submission" date="2021-01" db="EMBL/GenBank/DDBJ databases">
        <authorList>
            <person name="Zahm M."/>
            <person name="Roques C."/>
            <person name="Cabau C."/>
            <person name="Klopp C."/>
            <person name="Donnadieu C."/>
            <person name="Jouanno E."/>
            <person name="Lampietro C."/>
            <person name="Louis A."/>
            <person name="Herpin A."/>
            <person name="Echchiki A."/>
            <person name="Berthelot C."/>
            <person name="Parey E."/>
            <person name="Roest-Crollius H."/>
            <person name="Braasch I."/>
            <person name="Postlethwait J."/>
            <person name="Bobe J."/>
            <person name="Montfort J."/>
            <person name="Bouchez O."/>
            <person name="Begum T."/>
            <person name="Mejri S."/>
            <person name="Adams A."/>
            <person name="Chen W.-J."/>
            <person name="Guiguen Y."/>
        </authorList>
    </citation>
    <scope>NUCLEOTIDE SEQUENCE</scope>
    <source>
        <strain evidence="1">YG-15Mar2019-1</strain>
        <tissue evidence="1">Brain</tissue>
    </source>
</reference>
<dbReference type="AlphaFoldDB" id="A0A9D3PJF4"/>
<dbReference type="Proteomes" id="UP001046870">
    <property type="component" value="Chromosome 18"/>
</dbReference>
<evidence type="ECO:0000313" key="1">
    <source>
        <dbReference type="EMBL" id="KAG7460691.1"/>
    </source>
</evidence>
<accession>A0A9D3PJF4</accession>